<evidence type="ECO:0000313" key="2">
    <source>
        <dbReference type="EMBL" id="AZZ55135.1"/>
    </source>
</evidence>
<dbReference type="Proteomes" id="UP000283946">
    <property type="component" value="Chromosome"/>
</dbReference>
<gene>
    <name evidence="2" type="ORF">C7V51_03975</name>
</gene>
<evidence type="ECO:0000313" key="3">
    <source>
        <dbReference type="Proteomes" id="UP000283946"/>
    </source>
</evidence>
<dbReference type="KEGG" id="ria:C7V51_03975"/>
<feature type="region of interest" description="Disordered" evidence="1">
    <location>
        <begin position="74"/>
        <end position="133"/>
    </location>
</feature>
<name>A0AAD1AD02_9MICO</name>
<dbReference type="EMBL" id="CP028130">
    <property type="protein sequence ID" value="AZZ55135.1"/>
    <property type="molecule type" value="Genomic_DNA"/>
</dbReference>
<accession>A0AAD1AD02</accession>
<evidence type="ECO:0000256" key="1">
    <source>
        <dbReference type="SAM" id="MobiDB-lite"/>
    </source>
</evidence>
<sequence length="133" mass="14036">MIALRADHHVVVDRVTKRSVSVVDPASGCSLLPRPCSVGRSSCAQAEFSTGGGMRSPVAAVAGAADPRHRVGRCAARRDGERSRASHSPGRTSDGRLHSIATRDPQRLASLVESAPRHDLEPCSLLTPQGVRP</sequence>
<reference evidence="2 3" key="1">
    <citation type="submission" date="2018-03" db="EMBL/GenBank/DDBJ databases">
        <title>Bacteriophage NCPPB3778 and a type I-E CRISPR drive the evolution of the US Biological Select Agent, Rathayibacter toxicus.</title>
        <authorList>
            <person name="Davis E.W.II."/>
            <person name="Tabima J.F."/>
            <person name="Weisberg A.J."/>
            <person name="Dantas Lopes L."/>
            <person name="Wiseman M.S."/>
            <person name="Wiseman M.S."/>
            <person name="Pupko T."/>
            <person name="Belcher M.S."/>
            <person name="Sechler A.J."/>
            <person name="Tancos M.A."/>
            <person name="Schroeder B.K."/>
            <person name="Murray T.D."/>
            <person name="Luster D.G."/>
            <person name="Schneider W.L."/>
            <person name="Rogers E."/>
            <person name="Andreote F.D."/>
            <person name="Grunwald N.J."/>
            <person name="Putnam M.L."/>
            <person name="Chang J.H."/>
        </authorList>
    </citation>
    <scope>NUCLEOTIDE SEQUENCE [LARGE SCALE GENOMIC DNA]</scope>
    <source>
        <strain evidence="2 3">NCCPB 2253</strain>
    </source>
</reference>
<dbReference type="AlphaFoldDB" id="A0AAD1AD02"/>
<organism evidence="2 3">
    <name type="scientific">Rathayibacter iranicus</name>
    <dbReference type="NCBI Taxonomy" id="59737"/>
    <lineage>
        <taxon>Bacteria</taxon>
        <taxon>Bacillati</taxon>
        <taxon>Actinomycetota</taxon>
        <taxon>Actinomycetes</taxon>
        <taxon>Micrococcales</taxon>
        <taxon>Microbacteriaceae</taxon>
        <taxon>Rathayibacter</taxon>
    </lineage>
</organism>
<proteinExistence type="predicted"/>
<protein>
    <submittedName>
        <fullName evidence="2">Uncharacterized protein</fullName>
    </submittedName>
</protein>